<sequence length="105" mass="11180">MAHGLLLLLNYSPSNSHFPQFNPTPAPSSASFSSSIGAATAGTHAPAVLSFSGEDSPSPSPSLLLAAAVSTAYGQALRHRRAFLHRPAWRSKIHIDREISTFRVL</sequence>
<dbReference type="AlphaFoldDB" id="A0ABD1GPL8"/>
<reference evidence="1 2" key="1">
    <citation type="submission" date="2024-06" db="EMBL/GenBank/DDBJ databases">
        <title>A chromosome level genome sequence of Diviner's sage (Salvia divinorum).</title>
        <authorList>
            <person name="Ford S.A."/>
            <person name="Ro D.-K."/>
            <person name="Ness R.W."/>
            <person name="Phillips M.A."/>
        </authorList>
    </citation>
    <scope>NUCLEOTIDE SEQUENCE [LARGE SCALE GENOMIC DNA]</scope>
    <source>
        <strain evidence="1">SAF-2024a</strain>
        <tissue evidence="1">Leaf</tissue>
    </source>
</reference>
<keyword evidence="2" id="KW-1185">Reference proteome</keyword>
<proteinExistence type="predicted"/>
<accession>A0ABD1GPL8</accession>
<gene>
    <name evidence="1" type="ORF">AAHA92_22568</name>
</gene>
<protein>
    <submittedName>
        <fullName evidence="1">Uncharacterized protein</fullName>
    </submittedName>
</protein>
<dbReference type="EMBL" id="JBEAFC010000008">
    <property type="protein sequence ID" value="KAL1545894.1"/>
    <property type="molecule type" value="Genomic_DNA"/>
</dbReference>
<evidence type="ECO:0000313" key="2">
    <source>
        <dbReference type="Proteomes" id="UP001567538"/>
    </source>
</evidence>
<organism evidence="1 2">
    <name type="scientific">Salvia divinorum</name>
    <name type="common">Maria pastora</name>
    <name type="synonym">Diviner's sage</name>
    <dbReference type="NCBI Taxonomy" id="28513"/>
    <lineage>
        <taxon>Eukaryota</taxon>
        <taxon>Viridiplantae</taxon>
        <taxon>Streptophyta</taxon>
        <taxon>Embryophyta</taxon>
        <taxon>Tracheophyta</taxon>
        <taxon>Spermatophyta</taxon>
        <taxon>Magnoliopsida</taxon>
        <taxon>eudicotyledons</taxon>
        <taxon>Gunneridae</taxon>
        <taxon>Pentapetalae</taxon>
        <taxon>asterids</taxon>
        <taxon>lamiids</taxon>
        <taxon>Lamiales</taxon>
        <taxon>Lamiaceae</taxon>
        <taxon>Nepetoideae</taxon>
        <taxon>Mentheae</taxon>
        <taxon>Salviinae</taxon>
        <taxon>Salvia</taxon>
        <taxon>Salvia subgen. Calosphace</taxon>
    </lineage>
</organism>
<comment type="caution">
    <text evidence="1">The sequence shown here is derived from an EMBL/GenBank/DDBJ whole genome shotgun (WGS) entry which is preliminary data.</text>
</comment>
<dbReference type="Proteomes" id="UP001567538">
    <property type="component" value="Unassembled WGS sequence"/>
</dbReference>
<evidence type="ECO:0000313" key="1">
    <source>
        <dbReference type="EMBL" id="KAL1545894.1"/>
    </source>
</evidence>
<name>A0ABD1GPL8_SALDI</name>